<accession>A0AAD4W4V4</accession>
<dbReference type="EMBL" id="JAJFAZ020000003">
    <property type="protein sequence ID" value="KAI5336914.1"/>
    <property type="molecule type" value="Genomic_DNA"/>
</dbReference>
<feature type="transmembrane region" description="Helical" evidence="1">
    <location>
        <begin position="55"/>
        <end position="80"/>
    </location>
</feature>
<reference evidence="2 3" key="1">
    <citation type="journal article" date="2022" name="G3 (Bethesda)">
        <title>Whole-genome sequence and methylome profiling of the almond [Prunus dulcis (Mill.) D.A. Webb] cultivar 'Nonpareil'.</title>
        <authorList>
            <person name="D'Amico-Willman K.M."/>
            <person name="Ouma W.Z."/>
            <person name="Meulia T."/>
            <person name="Sideli G.M."/>
            <person name="Gradziel T.M."/>
            <person name="Fresnedo-Ramirez J."/>
        </authorList>
    </citation>
    <scope>NUCLEOTIDE SEQUENCE [LARGE SCALE GENOMIC DNA]</scope>
    <source>
        <strain evidence="2">Clone GOH B32 T37-40</strain>
    </source>
</reference>
<keyword evidence="1" id="KW-1133">Transmembrane helix</keyword>
<evidence type="ECO:0000313" key="3">
    <source>
        <dbReference type="Proteomes" id="UP001054821"/>
    </source>
</evidence>
<keyword evidence="1" id="KW-0812">Transmembrane</keyword>
<protein>
    <submittedName>
        <fullName evidence="2">Uncharacterized protein</fullName>
    </submittedName>
</protein>
<proteinExistence type="predicted"/>
<name>A0AAD4W4V4_PRUDU</name>
<evidence type="ECO:0000313" key="2">
    <source>
        <dbReference type="EMBL" id="KAI5336914.1"/>
    </source>
</evidence>
<sequence>MDANSPNCFVSTERSSASNKAWLGWLGGSHGMHGFGLRDSFGAVNFHLGWRLTNLAVRLVFISSHLICSFVGSAIFHPLYNVRLRDFRSASSSIFSLQGLSMRKKVILQPQQSISGLQQNGAITSIRGL</sequence>
<keyword evidence="3" id="KW-1185">Reference proteome</keyword>
<dbReference type="AlphaFoldDB" id="A0AAD4W4V4"/>
<comment type="caution">
    <text evidence="2">The sequence shown here is derived from an EMBL/GenBank/DDBJ whole genome shotgun (WGS) entry which is preliminary data.</text>
</comment>
<dbReference type="Proteomes" id="UP001054821">
    <property type="component" value="Chromosome 3"/>
</dbReference>
<keyword evidence="1" id="KW-0472">Membrane</keyword>
<organism evidence="2 3">
    <name type="scientific">Prunus dulcis</name>
    <name type="common">Almond</name>
    <name type="synonym">Amygdalus dulcis</name>
    <dbReference type="NCBI Taxonomy" id="3755"/>
    <lineage>
        <taxon>Eukaryota</taxon>
        <taxon>Viridiplantae</taxon>
        <taxon>Streptophyta</taxon>
        <taxon>Embryophyta</taxon>
        <taxon>Tracheophyta</taxon>
        <taxon>Spermatophyta</taxon>
        <taxon>Magnoliopsida</taxon>
        <taxon>eudicotyledons</taxon>
        <taxon>Gunneridae</taxon>
        <taxon>Pentapetalae</taxon>
        <taxon>rosids</taxon>
        <taxon>fabids</taxon>
        <taxon>Rosales</taxon>
        <taxon>Rosaceae</taxon>
        <taxon>Amygdaloideae</taxon>
        <taxon>Amygdaleae</taxon>
        <taxon>Prunus</taxon>
    </lineage>
</organism>
<evidence type="ECO:0000256" key="1">
    <source>
        <dbReference type="SAM" id="Phobius"/>
    </source>
</evidence>
<gene>
    <name evidence="2" type="ORF">L3X38_016183</name>
</gene>